<organism evidence="2">
    <name type="scientific">uncultured Sanguibacter sp</name>
    <dbReference type="NCBI Taxonomy" id="435288"/>
    <lineage>
        <taxon>Bacteria</taxon>
        <taxon>Bacillati</taxon>
        <taxon>Actinomycetota</taxon>
        <taxon>Actinomycetes</taxon>
        <taxon>Micrococcales</taxon>
        <taxon>Sanguibacteraceae</taxon>
        <taxon>Sanguibacter</taxon>
        <taxon>environmental samples</taxon>
    </lineage>
</organism>
<dbReference type="GO" id="GO:0003825">
    <property type="term" value="F:alpha,alpha-trehalose-phosphate synthase (UDP-forming) activity"/>
    <property type="evidence" value="ECO:0007669"/>
    <property type="project" value="TreeGrafter"/>
</dbReference>
<sequence length="87" mass="9812">MPWREQVLKGLLGADLVGFQRAEDCRNFGRAVRHILGYRTQRDSVQVPTDEGTRIARYGDYPISIDAKAFETLGRDPKVRARAAPNP</sequence>
<reference evidence="2" key="1">
    <citation type="journal article" date="2013" name="Environ. Microbiol.">
        <title>Seasonally variable intestinal metagenomes of the red palm weevil (Rhynchophorus ferrugineus).</title>
        <authorList>
            <person name="Jia S."/>
            <person name="Zhang X."/>
            <person name="Zhang G."/>
            <person name="Yin A."/>
            <person name="Zhang S."/>
            <person name="Li F."/>
            <person name="Wang L."/>
            <person name="Zhao D."/>
            <person name="Yun Q."/>
            <person name="Tala"/>
            <person name="Wang J."/>
            <person name="Sun G."/>
            <person name="Baabdullah M."/>
            <person name="Yu X."/>
            <person name="Hu S."/>
            <person name="Al-Mssallem I.S."/>
            <person name="Yu J."/>
        </authorList>
    </citation>
    <scope>NUCLEOTIDE SEQUENCE</scope>
</reference>
<dbReference type="Pfam" id="PF00982">
    <property type="entry name" value="Glyco_transf_20"/>
    <property type="match status" value="1"/>
</dbReference>
<dbReference type="Gene3D" id="3.40.50.2000">
    <property type="entry name" value="Glycogen Phosphorylase B"/>
    <property type="match status" value="1"/>
</dbReference>
<comment type="similarity">
    <text evidence="1">Belongs to the glycosyltransferase 20 family.</text>
</comment>
<accession>A0A060CH29</accession>
<protein>
    <submittedName>
        <fullName evidence="2">Glyco_transf_20</fullName>
    </submittedName>
</protein>
<dbReference type="PANTHER" id="PTHR10788:SF106">
    <property type="entry name" value="BCDNA.GH08860"/>
    <property type="match status" value="1"/>
</dbReference>
<dbReference type="AlphaFoldDB" id="A0A060CH29"/>
<dbReference type="SUPFAM" id="SSF53756">
    <property type="entry name" value="UDP-Glycosyltransferase/glycogen phosphorylase"/>
    <property type="match status" value="1"/>
</dbReference>
<dbReference type="InterPro" id="IPR001830">
    <property type="entry name" value="Glyco_trans_20"/>
</dbReference>
<proteinExistence type="inferred from homology"/>
<dbReference type="GO" id="GO:0005829">
    <property type="term" value="C:cytosol"/>
    <property type="evidence" value="ECO:0007669"/>
    <property type="project" value="TreeGrafter"/>
</dbReference>
<dbReference type="GO" id="GO:0005992">
    <property type="term" value="P:trehalose biosynthetic process"/>
    <property type="evidence" value="ECO:0007669"/>
    <property type="project" value="InterPro"/>
</dbReference>
<dbReference type="EMBL" id="KF124751">
    <property type="protein sequence ID" value="AIA92071.1"/>
    <property type="molecule type" value="Genomic_DNA"/>
</dbReference>
<evidence type="ECO:0000313" key="2">
    <source>
        <dbReference type="EMBL" id="AIA92071.1"/>
    </source>
</evidence>
<evidence type="ECO:0000256" key="1">
    <source>
        <dbReference type="ARBA" id="ARBA00008799"/>
    </source>
</evidence>
<name>A0A060CH29_9MICO</name>
<dbReference type="GO" id="GO:0004805">
    <property type="term" value="F:trehalose-phosphatase activity"/>
    <property type="evidence" value="ECO:0007669"/>
    <property type="project" value="TreeGrafter"/>
</dbReference>
<dbReference type="PANTHER" id="PTHR10788">
    <property type="entry name" value="TREHALOSE-6-PHOSPHATE SYNTHASE"/>
    <property type="match status" value="1"/>
</dbReference>